<name>A0A9W9TCS6_9EURO</name>
<protein>
    <submittedName>
        <fullName evidence="2">Uncharacterized protein</fullName>
    </submittedName>
</protein>
<dbReference type="Proteomes" id="UP001150941">
    <property type="component" value="Unassembled WGS sequence"/>
</dbReference>
<organism evidence="2 3">
    <name type="scientific">Penicillium chermesinum</name>
    <dbReference type="NCBI Taxonomy" id="63820"/>
    <lineage>
        <taxon>Eukaryota</taxon>
        <taxon>Fungi</taxon>
        <taxon>Dikarya</taxon>
        <taxon>Ascomycota</taxon>
        <taxon>Pezizomycotina</taxon>
        <taxon>Eurotiomycetes</taxon>
        <taxon>Eurotiomycetidae</taxon>
        <taxon>Eurotiales</taxon>
        <taxon>Aspergillaceae</taxon>
        <taxon>Penicillium</taxon>
    </lineage>
</organism>
<dbReference type="EMBL" id="JAPQKS010000008">
    <property type="protein sequence ID" value="KAJ5216845.1"/>
    <property type="molecule type" value="Genomic_DNA"/>
</dbReference>
<dbReference type="RefSeq" id="XP_058325716.1">
    <property type="nucleotide sequence ID" value="XM_058479148.1"/>
</dbReference>
<comment type="caution">
    <text evidence="2">The sequence shown here is derived from an EMBL/GenBank/DDBJ whole genome shotgun (WGS) entry which is preliminary data.</text>
</comment>
<accession>A0A9W9TCS6</accession>
<reference evidence="2" key="1">
    <citation type="submission" date="2022-11" db="EMBL/GenBank/DDBJ databases">
        <authorList>
            <person name="Petersen C."/>
        </authorList>
    </citation>
    <scope>NUCLEOTIDE SEQUENCE</scope>
    <source>
        <strain evidence="2">IBT 19713</strain>
    </source>
</reference>
<dbReference type="AlphaFoldDB" id="A0A9W9TCS6"/>
<evidence type="ECO:0000256" key="1">
    <source>
        <dbReference type="SAM" id="MobiDB-lite"/>
    </source>
</evidence>
<keyword evidence="3" id="KW-1185">Reference proteome</keyword>
<feature type="region of interest" description="Disordered" evidence="1">
    <location>
        <begin position="138"/>
        <end position="162"/>
    </location>
</feature>
<reference evidence="2" key="2">
    <citation type="journal article" date="2023" name="IMA Fungus">
        <title>Comparative genomic study of the Penicillium genus elucidates a diverse pangenome and 15 lateral gene transfer events.</title>
        <authorList>
            <person name="Petersen C."/>
            <person name="Sorensen T."/>
            <person name="Nielsen M.R."/>
            <person name="Sondergaard T.E."/>
            <person name="Sorensen J.L."/>
            <person name="Fitzpatrick D.A."/>
            <person name="Frisvad J.C."/>
            <person name="Nielsen K.L."/>
        </authorList>
    </citation>
    <scope>NUCLEOTIDE SEQUENCE</scope>
    <source>
        <strain evidence="2">IBT 19713</strain>
    </source>
</reference>
<gene>
    <name evidence="2" type="ORF">N7468_009853</name>
</gene>
<dbReference type="GeneID" id="83206452"/>
<feature type="region of interest" description="Disordered" evidence="1">
    <location>
        <begin position="1"/>
        <end position="76"/>
    </location>
</feature>
<evidence type="ECO:0000313" key="3">
    <source>
        <dbReference type="Proteomes" id="UP001150941"/>
    </source>
</evidence>
<feature type="compositionally biased region" description="Basic and acidic residues" evidence="1">
    <location>
        <begin position="33"/>
        <end position="42"/>
    </location>
</feature>
<evidence type="ECO:0000313" key="2">
    <source>
        <dbReference type="EMBL" id="KAJ5216845.1"/>
    </source>
</evidence>
<proteinExistence type="predicted"/>
<sequence length="162" mass="18199">MPKTSDAFPTPPPPPPVADCPFEYVDEDVYESFDYHPGHGIDEDPSDDERPPAQTSITAPVDSAGGPPDDRSAADPRKVYTMIEKQMSNSSDNWKKQHHYNREIQRSVKDMAESCDKIRPLEDTVLKLQAEVARLQGLVEQQGVSAEGPDNRRKIRTRRSPQ</sequence>
<feature type="compositionally biased region" description="Pro residues" evidence="1">
    <location>
        <begin position="9"/>
        <end position="18"/>
    </location>
</feature>
<feature type="compositionally biased region" description="Basic residues" evidence="1">
    <location>
        <begin position="153"/>
        <end position="162"/>
    </location>
</feature>